<evidence type="ECO:0000256" key="5">
    <source>
        <dbReference type="ARBA" id="ARBA00022679"/>
    </source>
</evidence>
<accession>A0ABY4R0X6</accession>
<dbReference type="InterPro" id="IPR003265">
    <property type="entry name" value="HhH-GPD_domain"/>
</dbReference>
<evidence type="ECO:0000256" key="6">
    <source>
        <dbReference type="ARBA" id="ARBA00022723"/>
    </source>
</evidence>
<organism evidence="15 16">
    <name type="scientific">Jatrophihabitans telluris</name>
    <dbReference type="NCBI Taxonomy" id="2038343"/>
    <lineage>
        <taxon>Bacteria</taxon>
        <taxon>Bacillati</taxon>
        <taxon>Actinomycetota</taxon>
        <taxon>Actinomycetes</taxon>
        <taxon>Jatrophihabitantales</taxon>
        <taxon>Jatrophihabitantaceae</taxon>
        <taxon>Jatrophihabitans</taxon>
    </lineage>
</organism>
<evidence type="ECO:0000256" key="2">
    <source>
        <dbReference type="ARBA" id="ARBA00001947"/>
    </source>
</evidence>
<dbReference type="SMART" id="SM01009">
    <property type="entry name" value="AlkA_N"/>
    <property type="match status" value="1"/>
</dbReference>
<evidence type="ECO:0000313" key="15">
    <source>
        <dbReference type="EMBL" id="UQX89350.1"/>
    </source>
</evidence>
<dbReference type="SUPFAM" id="SSF57884">
    <property type="entry name" value="Ada DNA repair protein, N-terminal domain (N-Ada 10)"/>
    <property type="match status" value="1"/>
</dbReference>
<evidence type="ECO:0000256" key="3">
    <source>
        <dbReference type="ARBA" id="ARBA00012000"/>
    </source>
</evidence>
<keyword evidence="10" id="KW-0238">DNA-binding</keyword>
<dbReference type="Pfam" id="PF12833">
    <property type="entry name" value="HTH_18"/>
    <property type="match status" value="1"/>
</dbReference>
<protein>
    <recommendedName>
        <fullName evidence="3">DNA-3-methyladenine glycosylase II</fullName>
        <ecNumber evidence="3">3.2.2.21</ecNumber>
    </recommendedName>
</protein>
<evidence type="ECO:0000256" key="1">
    <source>
        <dbReference type="ARBA" id="ARBA00000086"/>
    </source>
</evidence>
<dbReference type="Gene3D" id="3.40.10.10">
    <property type="entry name" value="DNA Methylphosphotriester Repair Domain"/>
    <property type="match status" value="1"/>
</dbReference>
<evidence type="ECO:0000259" key="14">
    <source>
        <dbReference type="PROSITE" id="PS01124"/>
    </source>
</evidence>
<dbReference type="InterPro" id="IPR009057">
    <property type="entry name" value="Homeodomain-like_sf"/>
</dbReference>
<dbReference type="Proteomes" id="UP001056336">
    <property type="component" value="Chromosome"/>
</dbReference>
<dbReference type="Pfam" id="PF02805">
    <property type="entry name" value="Ada_Zn_binding"/>
    <property type="match status" value="1"/>
</dbReference>
<dbReference type="InterPro" id="IPR010316">
    <property type="entry name" value="AlkA_N"/>
</dbReference>
<dbReference type="Gene3D" id="1.10.340.30">
    <property type="entry name" value="Hypothetical protein, domain 2"/>
    <property type="match status" value="1"/>
</dbReference>
<evidence type="ECO:0000313" key="16">
    <source>
        <dbReference type="Proteomes" id="UP001056336"/>
    </source>
</evidence>
<evidence type="ECO:0000256" key="9">
    <source>
        <dbReference type="ARBA" id="ARBA00023015"/>
    </source>
</evidence>
<dbReference type="InterPro" id="IPR011257">
    <property type="entry name" value="DNA_glycosylase"/>
</dbReference>
<evidence type="ECO:0000256" key="10">
    <source>
        <dbReference type="ARBA" id="ARBA00023125"/>
    </source>
</evidence>
<sequence>MVIDTDAAYRALQSRDSRFDGVFFVGVHTTGIYCRPSCAARTPLRRNVDFYPSAAAAQRSGFRACKRCRPDATPGSPEWNVRADLAGRAVRMISDGVVDRSGVSGLADALGYSERQVTRALLSEVGAPPLALARAQRAQTARILLERTQLPVTDVAFAAGFASVRQFNDTVREIFDATPTQLRTARRASARPDPTGSTRPVDPGVIELRLPFRAPMNLEATVAFLSHRAIGGIEAATADGYTRALPLPHGPGLVTLRPATDHVRARLRLTDQRDLSAAVNRIRRLLDLDADPQAIDEVLGRQPELRPWVRRRPGLRSPGSVDSFEMAVRAIVGQQISVAGARTVLASITRAYSPVVSGLDPDGSWRLFPSAERLAGIDPAQLPMPLRRGQTIVRVAQAMATGELVLDPGSDRPAARARLLALSGIGPWTADYLLMRAIGDPDVYLAEDLGVRHALDLLAPSPADGGRRTGPDPASAAPWRSYLTHHLWAALSERKPRPNKENS</sequence>
<dbReference type="SUPFAM" id="SSF46689">
    <property type="entry name" value="Homeodomain-like"/>
    <property type="match status" value="1"/>
</dbReference>
<dbReference type="PANTHER" id="PTHR43003">
    <property type="entry name" value="DNA-3-METHYLADENINE GLYCOSYLASE"/>
    <property type="match status" value="1"/>
</dbReference>
<comment type="catalytic activity">
    <reaction evidence="1">
        <text>Hydrolysis of alkylated DNA, releasing 3-methyladenine, 3-methylguanine, 7-methylguanine and 7-methyladenine.</text>
        <dbReference type="EC" id="3.2.2.21"/>
    </reaction>
</comment>
<dbReference type="Gene3D" id="3.30.310.20">
    <property type="entry name" value="DNA-3-methyladenine glycosylase AlkA, N-terminal domain"/>
    <property type="match status" value="1"/>
</dbReference>
<dbReference type="InterPro" id="IPR018060">
    <property type="entry name" value="HTH_AraC"/>
</dbReference>
<dbReference type="SMART" id="SM00342">
    <property type="entry name" value="HTH_ARAC"/>
    <property type="match status" value="1"/>
</dbReference>
<evidence type="ECO:0000256" key="8">
    <source>
        <dbReference type="ARBA" id="ARBA00022833"/>
    </source>
</evidence>
<feature type="domain" description="HTH araC/xylS-type" evidence="14">
    <location>
        <begin position="87"/>
        <end position="185"/>
    </location>
</feature>
<dbReference type="PROSITE" id="PS01124">
    <property type="entry name" value="HTH_ARAC_FAMILY_2"/>
    <property type="match status" value="1"/>
</dbReference>
<dbReference type="InterPro" id="IPR051912">
    <property type="entry name" value="Alkylbase_DNA_Glycosylase/TA"/>
</dbReference>
<keyword evidence="4" id="KW-0489">Methyltransferase</keyword>
<keyword evidence="13" id="KW-0234">DNA repair</keyword>
<evidence type="ECO:0000256" key="13">
    <source>
        <dbReference type="ARBA" id="ARBA00023204"/>
    </source>
</evidence>
<keyword evidence="16" id="KW-1185">Reference proteome</keyword>
<dbReference type="EC" id="3.2.2.21" evidence="3"/>
<dbReference type="InterPro" id="IPR035451">
    <property type="entry name" value="Ada-like_dom_sf"/>
</dbReference>
<reference evidence="15" key="1">
    <citation type="journal article" date="2018" name="Int. J. Syst. Evol. Microbiol.">
        <title>Jatrophihabitans telluris sp. nov., isolated from sediment soil of lava forest wetlands and the emended description of the genus Jatrophihabitans.</title>
        <authorList>
            <person name="Lee K.C."/>
            <person name="Suh M.K."/>
            <person name="Eom M.K."/>
            <person name="Kim K.K."/>
            <person name="Kim J.S."/>
            <person name="Kim D.S."/>
            <person name="Ko S.H."/>
            <person name="Shin Y.K."/>
            <person name="Lee J.S."/>
        </authorList>
    </citation>
    <scope>NUCLEOTIDE SEQUENCE</scope>
    <source>
        <strain evidence="15">N237</strain>
    </source>
</reference>
<dbReference type="InterPro" id="IPR037046">
    <property type="entry name" value="AlkA_N_sf"/>
</dbReference>
<comment type="cofactor">
    <cofactor evidence="2">
        <name>Zn(2+)</name>
        <dbReference type="ChEBI" id="CHEBI:29105"/>
    </cofactor>
</comment>
<proteinExistence type="predicted"/>
<reference evidence="15" key="2">
    <citation type="submission" date="2022-05" db="EMBL/GenBank/DDBJ databases">
        <authorList>
            <person name="Kim J.-S."/>
            <person name="Lee K."/>
            <person name="Suh M."/>
            <person name="Eom M."/>
            <person name="Kim J.-S."/>
            <person name="Kim D.-S."/>
            <person name="Ko S.-H."/>
            <person name="Shin Y."/>
            <person name="Lee J.-S."/>
        </authorList>
    </citation>
    <scope>NUCLEOTIDE SEQUENCE</scope>
    <source>
        <strain evidence="15">N237</strain>
    </source>
</reference>
<dbReference type="InterPro" id="IPR018062">
    <property type="entry name" value="HTH_AraC-typ_CS"/>
</dbReference>
<dbReference type="SUPFAM" id="SSF55945">
    <property type="entry name" value="TATA-box binding protein-like"/>
    <property type="match status" value="1"/>
</dbReference>
<dbReference type="CDD" id="cd00056">
    <property type="entry name" value="ENDO3c"/>
    <property type="match status" value="1"/>
</dbReference>
<keyword evidence="6" id="KW-0479">Metal-binding</keyword>
<evidence type="ECO:0000256" key="11">
    <source>
        <dbReference type="ARBA" id="ARBA00023159"/>
    </source>
</evidence>
<dbReference type="PROSITE" id="PS00041">
    <property type="entry name" value="HTH_ARAC_FAMILY_1"/>
    <property type="match status" value="1"/>
</dbReference>
<dbReference type="InterPro" id="IPR004026">
    <property type="entry name" value="Ada_DNA_repair_Zn-bd"/>
</dbReference>
<keyword evidence="9" id="KW-0805">Transcription regulation</keyword>
<keyword evidence="12" id="KW-0804">Transcription</keyword>
<name>A0ABY4R0X6_9ACTN</name>
<dbReference type="SUPFAM" id="SSF48150">
    <property type="entry name" value="DNA-glycosylase"/>
    <property type="match status" value="1"/>
</dbReference>
<gene>
    <name evidence="15" type="ORF">M6D93_04935</name>
</gene>
<keyword evidence="8" id="KW-0862">Zinc</keyword>
<dbReference type="RefSeq" id="WP_249773246.1">
    <property type="nucleotide sequence ID" value="NZ_CP097332.1"/>
</dbReference>
<dbReference type="Gene3D" id="1.10.10.60">
    <property type="entry name" value="Homeodomain-like"/>
    <property type="match status" value="1"/>
</dbReference>
<dbReference type="PANTHER" id="PTHR43003:SF13">
    <property type="entry name" value="DNA-3-METHYLADENINE GLYCOSYLASE 2"/>
    <property type="match status" value="1"/>
</dbReference>
<evidence type="ECO:0000256" key="12">
    <source>
        <dbReference type="ARBA" id="ARBA00023163"/>
    </source>
</evidence>
<dbReference type="Pfam" id="PF06029">
    <property type="entry name" value="AlkA_N"/>
    <property type="match status" value="1"/>
</dbReference>
<evidence type="ECO:0000256" key="7">
    <source>
        <dbReference type="ARBA" id="ARBA00022763"/>
    </source>
</evidence>
<keyword evidence="5" id="KW-0808">Transferase</keyword>
<dbReference type="EMBL" id="CP097332">
    <property type="protein sequence ID" value="UQX89350.1"/>
    <property type="molecule type" value="Genomic_DNA"/>
</dbReference>
<evidence type="ECO:0000256" key="4">
    <source>
        <dbReference type="ARBA" id="ARBA00022603"/>
    </source>
</evidence>
<keyword evidence="11" id="KW-0010">Activator</keyword>
<keyword evidence="7" id="KW-0227">DNA damage</keyword>
<dbReference type="SMART" id="SM00478">
    <property type="entry name" value="ENDO3c"/>
    <property type="match status" value="1"/>
</dbReference>